<dbReference type="GO" id="GO:0003677">
    <property type="term" value="F:DNA binding"/>
    <property type="evidence" value="ECO:0007669"/>
    <property type="project" value="InterPro"/>
</dbReference>
<comment type="caution">
    <text evidence="2">The sequence shown here is derived from an EMBL/GenBank/DDBJ whole genome shotgun (WGS) entry which is preliminary data.</text>
</comment>
<gene>
    <name evidence="2" type="ORF">A5810_003236</name>
</gene>
<protein>
    <recommendedName>
        <fullName evidence="1">Resolvase HTH domain-containing protein</fullName>
    </recommendedName>
</protein>
<reference evidence="2 3" key="1">
    <citation type="submission" date="2017-05" db="EMBL/GenBank/DDBJ databases">
        <title>The Genome Sequence of Enterococcus faecium 7H8_DIV0219.</title>
        <authorList>
            <consortium name="The Broad Institute Genomics Platform"/>
            <consortium name="The Broad Institute Genomic Center for Infectious Diseases"/>
            <person name="Earl A."/>
            <person name="Manson A."/>
            <person name="Schwartman J."/>
            <person name="Gilmore M."/>
            <person name="Abouelleil A."/>
            <person name="Cao P."/>
            <person name="Chapman S."/>
            <person name="Cusick C."/>
            <person name="Shea T."/>
            <person name="Young S."/>
            <person name="Neafsey D."/>
            <person name="Nusbaum C."/>
            <person name="Birren B."/>
        </authorList>
    </citation>
    <scope>NUCLEOTIDE SEQUENCE [LARGE SCALE GENOMIC DNA]</scope>
    <source>
        <strain evidence="2 3">7H8_DIV0219</strain>
    </source>
</reference>
<feature type="domain" description="Resolvase HTH" evidence="1">
    <location>
        <begin position="39"/>
        <end position="72"/>
    </location>
</feature>
<dbReference type="AlphaFoldDB" id="A0A242AMF4"/>
<dbReference type="Pfam" id="PF02796">
    <property type="entry name" value="HTH_7"/>
    <property type="match status" value="1"/>
</dbReference>
<sequence>MNEKKSKRGGLLAKQAGRYKGCQTEYAPDSKGPQKRLIYQTVVERLKQGDTVAEIAKEHGLSRSIVYKIKKANSL</sequence>
<dbReference type="EMBL" id="NGKW01000053">
    <property type="protein sequence ID" value="OTN82227.1"/>
    <property type="molecule type" value="Genomic_DNA"/>
</dbReference>
<dbReference type="InterPro" id="IPR006120">
    <property type="entry name" value="Resolvase_HTH_dom"/>
</dbReference>
<dbReference type="Gene3D" id="1.10.10.60">
    <property type="entry name" value="Homeodomain-like"/>
    <property type="match status" value="1"/>
</dbReference>
<evidence type="ECO:0000259" key="1">
    <source>
        <dbReference type="Pfam" id="PF02796"/>
    </source>
</evidence>
<name>A0A242AMF4_ENTFC</name>
<accession>A0A242AMF4</accession>
<evidence type="ECO:0000313" key="2">
    <source>
        <dbReference type="EMBL" id="OTN82227.1"/>
    </source>
</evidence>
<evidence type="ECO:0000313" key="3">
    <source>
        <dbReference type="Proteomes" id="UP000194885"/>
    </source>
</evidence>
<proteinExistence type="predicted"/>
<dbReference type="GO" id="GO:0000150">
    <property type="term" value="F:DNA strand exchange activity"/>
    <property type="evidence" value="ECO:0007669"/>
    <property type="project" value="InterPro"/>
</dbReference>
<organism evidence="2 3">
    <name type="scientific">Enterococcus faecium</name>
    <name type="common">Streptococcus faecium</name>
    <dbReference type="NCBI Taxonomy" id="1352"/>
    <lineage>
        <taxon>Bacteria</taxon>
        <taxon>Bacillati</taxon>
        <taxon>Bacillota</taxon>
        <taxon>Bacilli</taxon>
        <taxon>Lactobacillales</taxon>
        <taxon>Enterococcaceae</taxon>
        <taxon>Enterococcus</taxon>
    </lineage>
</organism>
<dbReference type="Proteomes" id="UP000194885">
    <property type="component" value="Unassembled WGS sequence"/>
</dbReference>